<feature type="transmembrane region" description="Helical" evidence="7">
    <location>
        <begin position="142"/>
        <end position="164"/>
    </location>
</feature>
<gene>
    <name evidence="8" type="ORF">F8O05_13530</name>
</gene>
<feature type="transmembrane region" description="Helical" evidence="7">
    <location>
        <begin position="48"/>
        <end position="65"/>
    </location>
</feature>
<dbReference type="Pfam" id="PF13520">
    <property type="entry name" value="AA_permease_2"/>
    <property type="match status" value="1"/>
</dbReference>
<feature type="transmembrane region" description="Helical" evidence="7">
    <location>
        <begin position="85"/>
        <end position="111"/>
    </location>
</feature>
<dbReference type="AlphaFoldDB" id="A0A7J5B8D4"/>
<evidence type="ECO:0000256" key="7">
    <source>
        <dbReference type="SAM" id="Phobius"/>
    </source>
</evidence>
<dbReference type="InterPro" id="IPR050367">
    <property type="entry name" value="APC_superfamily"/>
</dbReference>
<protein>
    <submittedName>
        <fullName evidence="8">APC family permease</fullName>
    </submittedName>
</protein>
<evidence type="ECO:0000256" key="4">
    <source>
        <dbReference type="ARBA" id="ARBA00022989"/>
    </source>
</evidence>
<dbReference type="OrthoDB" id="9762947at2"/>
<keyword evidence="4 7" id="KW-1133">Transmembrane helix</keyword>
<comment type="caution">
    <text evidence="8">The sequence shown here is derived from an EMBL/GenBank/DDBJ whole genome shotgun (WGS) entry which is preliminary data.</text>
</comment>
<dbReference type="PANTHER" id="PTHR42770:SF8">
    <property type="entry name" value="PUTRESCINE IMPORTER PUUP"/>
    <property type="match status" value="1"/>
</dbReference>
<name>A0A7J5B8D4_9MICO</name>
<evidence type="ECO:0000256" key="6">
    <source>
        <dbReference type="SAM" id="MobiDB-lite"/>
    </source>
</evidence>
<keyword evidence="5 7" id="KW-0472">Membrane</keyword>
<dbReference type="GO" id="GO:0022857">
    <property type="term" value="F:transmembrane transporter activity"/>
    <property type="evidence" value="ECO:0007669"/>
    <property type="project" value="InterPro"/>
</dbReference>
<feature type="transmembrane region" description="Helical" evidence="7">
    <location>
        <begin position="170"/>
        <end position="191"/>
    </location>
</feature>
<dbReference type="GO" id="GO:0005886">
    <property type="term" value="C:plasma membrane"/>
    <property type="evidence" value="ECO:0007669"/>
    <property type="project" value="UniProtKB-SubCell"/>
</dbReference>
<sequence length="276" mass="29306">MTIPRYSRSGSPSRSPGSAAASRPGPRGCRSHPTTCIGQLASGSRDPASGAAFFVVITYIMQTFVPDLVALQAIADDIEGASPYIALAIGGIVFQTIFLAGATISVLFSGLASQLSASRLLYAMGRDGILARKLFGYVHPRLGTPVFNIVLIAVIGLVALGLDLNAATSLINFGAFTAFAFVNLSVIALWLRHRRTGHVAGSTLAWTLVPAIGFLINAALWVSLDQLAMTVGLLWAAVGVLYLLWITRMFRRPTPDLAFDEAEELPTGMVRTENVS</sequence>
<feature type="transmembrane region" description="Helical" evidence="7">
    <location>
        <begin position="227"/>
        <end position="245"/>
    </location>
</feature>
<evidence type="ECO:0000256" key="1">
    <source>
        <dbReference type="ARBA" id="ARBA00004651"/>
    </source>
</evidence>
<feature type="transmembrane region" description="Helical" evidence="7">
    <location>
        <begin position="203"/>
        <end position="221"/>
    </location>
</feature>
<dbReference type="PANTHER" id="PTHR42770">
    <property type="entry name" value="AMINO ACID TRANSPORTER-RELATED"/>
    <property type="match status" value="1"/>
</dbReference>
<evidence type="ECO:0000313" key="8">
    <source>
        <dbReference type="EMBL" id="KAB1640935.1"/>
    </source>
</evidence>
<evidence type="ECO:0000313" key="9">
    <source>
        <dbReference type="Proteomes" id="UP000433493"/>
    </source>
</evidence>
<accession>A0A7J5B8D4</accession>
<evidence type="ECO:0000256" key="2">
    <source>
        <dbReference type="ARBA" id="ARBA00022475"/>
    </source>
</evidence>
<organism evidence="8 9">
    <name type="scientific">Gulosibacter chungangensis</name>
    <dbReference type="NCBI Taxonomy" id="979746"/>
    <lineage>
        <taxon>Bacteria</taxon>
        <taxon>Bacillati</taxon>
        <taxon>Actinomycetota</taxon>
        <taxon>Actinomycetes</taxon>
        <taxon>Micrococcales</taxon>
        <taxon>Microbacteriaceae</taxon>
        <taxon>Gulosibacter</taxon>
    </lineage>
</organism>
<reference evidence="8 9" key="1">
    <citation type="submission" date="2019-09" db="EMBL/GenBank/DDBJ databases">
        <title>Phylogeny of genus Pseudoclavibacter and closely related genus.</title>
        <authorList>
            <person name="Li Y."/>
        </authorList>
    </citation>
    <scope>NUCLEOTIDE SEQUENCE [LARGE SCALE GENOMIC DNA]</scope>
    <source>
        <strain evidence="8 9">KCTC 13959</strain>
    </source>
</reference>
<dbReference type="Gene3D" id="1.20.1740.10">
    <property type="entry name" value="Amino acid/polyamine transporter I"/>
    <property type="match status" value="1"/>
</dbReference>
<dbReference type="InterPro" id="IPR002293">
    <property type="entry name" value="AA/rel_permease1"/>
</dbReference>
<keyword evidence="9" id="KW-1185">Reference proteome</keyword>
<evidence type="ECO:0000256" key="5">
    <source>
        <dbReference type="ARBA" id="ARBA00023136"/>
    </source>
</evidence>
<dbReference type="EMBL" id="WBKB01000011">
    <property type="protein sequence ID" value="KAB1640935.1"/>
    <property type="molecule type" value="Genomic_DNA"/>
</dbReference>
<proteinExistence type="predicted"/>
<dbReference type="Proteomes" id="UP000433493">
    <property type="component" value="Unassembled WGS sequence"/>
</dbReference>
<keyword evidence="2" id="KW-1003">Cell membrane</keyword>
<evidence type="ECO:0000256" key="3">
    <source>
        <dbReference type="ARBA" id="ARBA00022692"/>
    </source>
</evidence>
<keyword evidence="3 7" id="KW-0812">Transmembrane</keyword>
<feature type="region of interest" description="Disordered" evidence="6">
    <location>
        <begin position="1"/>
        <end position="32"/>
    </location>
</feature>
<comment type="subcellular location">
    <subcellularLocation>
        <location evidence="1">Cell membrane</location>
        <topology evidence="1">Multi-pass membrane protein</topology>
    </subcellularLocation>
</comment>
<feature type="compositionally biased region" description="Low complexity" evidence="6">
    <location>
        <begin position="7"/>
        <end position="28"/>
    </location>
</feature>